<dbReference type="Pfam" id="PF08212">
    <property type="entry name" value="Lipocalin_2"/>
    <property type="match status" value="1"/>
</dbReference>
<name>A0A1L4BQ86_9GAMM</name>
<evidence type="ECO:0000256" key="8">
    <source>
        <dbReference type="ARBA" id="ARBA00023237"/>
    </source>
</evidence>
<keyword evidence="6 12" id="KW-0472">Membrane</keyword>
<dbReference type="PIRSF" id="PIRSF036893">
    <property type="entry name" value="Lipocalin_ApoD"/>
    <property type="match status" value="1"/>
</dbReference>
<dbReference type="PANTHER" id="PTHR10612">
    <property type="entry name" value="APOLIPOPROTEIN D"/>
    <property type="match status" value="1"/>
</dbReference>
<dbReference type="InterPro" id="IPR047202">
    <property type="entry name" value="Lipocalin_Blc-like_dom"/>
</dbReference>
<dbReference type="GO" id="GO:0008289">
    <property type="term" value="F:lipid binding"/>
    <property type="evidence" value="ECO:0007669"/>
    <property type="project" value="UniProtKB-UniRule"/>
</dbReference>
<comment type="subunit">
    <text evidence="3 12">Homodimer.</text>
</comment>
<dbReference type="PRINTS" id="PR01171">
    <property type="entry name" value="BCTLIPOCALIN"/>
</dbReference>
<evidence type="ECO:0000256" key="3">
    <source>
        <dbReference type="ARBA" id="ARBA00011738"/>
    </source>
</evidence>
<keyword evidence="7 13" id="KW-0564">Palmitate</keyword>
<keyword evidence="5 12" id="KW-0446">Lipid-binding</keyword>
<dbReference type="RefSeq" id="WP_072711197.1">
    <property type="nucleotide sequence ID" value="NZ_CP016796.1"/>
</dbReference>
<feature type="signal peptide" evidence="12">
    <location>
        <begin position="1"/>
        <end position="22"/>
    </location>
</feature>
<evidence type="ECO:0000256" key="5">
    <source>
        <dbReference type="ARBA" id="ARBA00023121"/>
    </source>
</evidence>
<keyword evidence="16" id="KW-1185">Reference proteome</keyword>
<dbReference type="FunFam" id="2.40.128.20:FF:000002">
    <property type="entry name" value="Outer membrane lipoprotein Blc"/>
    <property type="match status" value="1"/>
</dbReference>
<dbReference type="Gene3D" id="2.40.128.20">
    <property type="match status" value="1"/>
</dbReference>
<dbReference type="InterPro" id="IPR012674">
    <property type="entry name" value="Calycin"/>
</dbReference>
<evidence type="ECO:0000313" key="15">
    <source>
        <dbReference type="EMBL" id="API85997.1"/>
    </source>
</evidence>
<protein>
    <recommendedName>
        <fullName evidence="11 12">Outer membrane lipoprotein Blc</fullName>
    </recommendedName>
</protein>
<dbReference type="PROSITE" id="PS51257">
    <property type="entry name" value="PROKAR_LIPOPROTEIN"/>
    <property type="match status" value="1"/>
</dbReference>
<evidence type="ECO:0000313" key="16">
    <source>
        <dbReference type="Proteomes" id="UP000184222"/>
    </source>
</evidence>
<evidence type="ECO:0000259" key="14">
    <source>
        <dbReference type="Pfam" id="PF08212"/>
    </source>
</evidence>
<keyword evidence="9 12" id="KW-0449">Lipoprotein</keyword>
<dbReference type="STRING" id="573570.F7310_00885"/>
<dbReference type="InterPro" id="IPR022272">
    <property type="entry name" value="Lipocalin_CS"/>
</dbReference>
<dbReference type="EMBL" id="CP016796">
    <property type="protein sequence ID" value="API85997.1"/>
    <property type="molecule type" value="Genomic_DNA"/>
</dbReference>
<dbReference type="Proteomes" id="UP000184222">
    <property type="component" value="Chromosome"/>
</dbReference>
<evidence type="ECO:0000256" key="11">
    <source>
        <dbReference type="ARBA" id="ARBA00071217"/>
    </source>
</evidence>
<dbReference type="AlphaFoldDB" id="A0A1L4BQ86"/>
<dbReference type="PANTHER" id="PTHR10612:SF34">
    <property type="entry name" value="APOLIPOPROTEIN D"/>
    <property type="match status" value="1"/>
</dbReference>
<dbReference type="GO" id="GO:0006950">
    <property type="term" value="P:response to stress"/>
    <property type="evidence" value="ECO:0007669"/>
    <property type="project" value="UniProtKB-ARBA"/>
</dbReference>
<dbReference type="InterPro" id="IPR002446">
    <property type="entry name" value="Lipocalin_bac"/>
</dbReference>
<dbReference type="OrthoDB" id="9793905at2"/>
<comment type="subcellular location">
    <subcellularLocation>
        <location evidence="1">Cell outer membrane</location>
        <topology evidence="1">Lipid-anchor</topology>
    </subcellularLocation>
</comment>
<dbReference type="GO" id="GO:0009279">
    <property type="term" value="C:cell outer membrane"/>
    <property type="evidence" value="ECO:0007669"/>
    <property type="project" value="UniProtKB-SubCell"/>
</dbReference>
<feature type="chain" id="PRO_5013435250" description="Outer membrane lipoprotein Blc" evidence="12">
    <location>
        <begin position="23"/>
        <end position="172"/>
    </location>
</feature>
<keyword evidence="4 12" id="KW-0732">Signal</keyword>
<feature type="domain" description="Lipocalin/cytosolic fatty-acid binding" evidence="14">
    <location>
        <begin position="34"/>
        <end position="172"/>
    </location>
</feature>
<dbReference type="InterPro" id="IPR000566">
    <property type="entry name" value="Lipocln_cytosolic_FA-bd_dom"/>
</dbReference>
<dbReference type="InterPro" id="IPR022271">
    <property type="entry name" value="Lipocalin_ApoD"/>
</dbReference>
<evidence type="ECO:0000256" key="4">
    <source>
        <dbReference type="ARBA" id="ARBA00022729"/>
    </source>
</evidence>
<organism evidence="15 16">
    <name type="scientific">Francisella uliginis</name>
    <dbReference type="NCBI Taxonomy" id="573570"/>
    <lineage>
        <taxon>Bacteria</taxon>
        <taxon>Pseudomonadati</taxon>
        <taxon>Pseudomonadota</taxon>
        <taxon>Gammaproteobacteria</taxon>
        <taxon>Thiotrichales</taxon>
        <taxon>Francisellaceae</taxon>
        <taxon>Francisella</taxon>
    </lineage>
</organism>
<dbReference type="KEGG" id="frx:F7310_00885"/>
<evidence type="ECO:0000256" key="6">
    <source>
        <dbReference type="ARBA" id="ARBA00023136"/>
    </source>
</evidence>
<feature type="lipid moiety-binding region" description="S-diacylglycerol cysteine" evidence="13">
    <location>
        <position position="19"/>
    </location>
</feature>
<gene>
    <name evidence="15" type="ORF">F7310_00885</name>
</gene>
<sequence>MKKLFIILVSVSMLLLSGCVTKPDNIKPVKNFQASKYLGKWYEIARFDNSFEKGMTNVYAEYSLNPDGSIKVVNSGVTPSTGKRSYATGVAKFVENKNTAFLKVSFFRPFYGAYVVFKLDDNYKYAYVVGDNKNYLWLLSRTKTVPESVKQDFIKKAKGLGYDTSKLVWVKQ</sequence>
<evidence type="ECO:0000256" key="2">
    <source>
        <dbReference type="ARBA" id="ARBA00006889"/>
    </source>
</evidence>
<dbReference type="PROSITE" id="PS00213">
    <property type="entry name" value="LIPOCALIN"/>
    <property type="match status" value="1"/>
</dbReference>
<evidence type="ECO:0000256" key="10">
    <source>
        <dbReference type="ARBA" id="ARBA00057024"/>
    </source>
</evidence>
<keyword evidence="8 12" id="KW-0998">Cell outer membrane</keyword>
<comment type="similarity">
    <text evidence="2 12">Belongs to the calycin superfamily. Lipocalin family.</text>
</comment>
<dbReference type="CDD" id="cd19438">
    <property type="entry name" value="lipocalin_Blc-like"/>
    <property type="match status" value="1"/>
</dbReference>
<evidence type="ECO:0000256" key="7">
    <source>
        <dbReference type="ARBA" id="ARBA00023139"/>
    </source>
</evidence>
<evidence type="ECO:0000256" key="1">
    <source>
        <dbReference type="ARBA" id="ARBA00004459"/>
    </source>
</evidence>
<evidence type="ECO:0000256" key="9">
    <source>
        <dbReference type="ARBA" id="ARBA00023288"/>
    </source>
</evidence>
<evidence type="ECO:0000256" key="12">
    <source>
        <dbReference type="PIRNR" id="PIRNR036893"/>
    </source>
</evidence>
<reference evidence="15 16" key="1">
    <citation type="journal article" date="2016" name="Appl. Environ. Microbiol.">
        <title>Whole genome relationships among Francisella bacteria of diverse origin define new species and provide specific regions for detection.</title>
        <authorList>
            <person name="Challacombe J.F."/>
            <person name="Petersen J.M."/>
            <person name="Gallegos-Graves V."/>
            <person name="Hodge D."/>
            <person name="Pillai S."/>
            <person name="Kuske C.R."/>
        </authorList>
    </citation>
    <scope>NUCLEOTIDE SEQUENCE [LARGE SCALE GENOMIC DNA]</scope>
    <source>
        <strain evidence="16">TX07-7310</strain>
    </source>
</reference>
<proteinExistence type="inferred from homology"/>
<evidence type="ECO:0000256" key="13">
    <source>
        <dbReference type="PIRSR" id="PIRSR036893-52"/>
    </source>
</evidence>
<dbReference type="SUPFAM" id="SSF50814">
    <property type="entry name" value="Lipocalins"/>
    <property type="match status" value="1"/>
</dbReference>
<comment type="function">
    <text evidence="10 12">Involved in the storage or transport of lipids necessary for membrane maintenance under stressful conditions. Displays a binding preference for lysophospholipids.</text>
</comment>
<accession>A0A1L4BQ86</accession>